<proteinExistence type="predicted"/>
<protein>
    <submittedName>
        <fullName evidence="1">Uncharacterized protein</fullName>
    </submittedName>
</protein>
<reference evidence="1 2" key="1">
    <citation type="submission" date="2023-10" db="EMBL/GenBank/DDBJ databases">
        <title>Novel methanotroph of the genus Methylocapsa from a subarctic wetland.</title>
        <authorList>
            <person name="Belova S.E."/>
            <person name="Oshkin I.Y."/>
            <person name="Miroshnikov K."/>
            <person name="Dedysh S.N."/>
        </authorList>
    </citation>
    <scope>NUCLEOTIDE SEQUENCE [LARGE SCALE GENOMIC DNA]</scope>
    <source>
        <strain evidence="1 2">RX1</strain>
    </source>
</reference>
<keyword evidence="2" id="KW-1185">Reference proteome</keyword>
<dbReference type="RefSeq" id="WP_407338165.1">
    <property type="nucleotide sequence ID" value="NZ_CP136862.1"/>
</dbReference>
<evidence type="ECO:0000313" key="2">
    <source>
        <dbReference type="Proteomes" id="UP001626536"/>
    </source>
</evidence>
<name>A0ABZ0HPL1_9HYPH</name>
<gene>
    <name evidence="1" type="ORF">RZS28_12995</name>
</gene>
<dbReference type="Proteomes" id="UP001626536">
    <property type="component" value="Chromosome"/>
</dbReference>
<dbReference type="EMBL" id="CP136862">
    <property type="protein sequence ID" value="WOJ88727.1"/>
    <property type="molecule type" value="Genomic_DNA"/>
</dbReference>
<accession>A0ABZ0HPL1</accession>
<evidence type="ECO:0000313" key="1">
    <source>
        <dbReference type="EMBL" id="WOJ88727.1"/>
    </source>
</evidence>
<organism evidence="1 2">
    <name type="scientific">Methylocapsa polymorpha</name>
    <dbReference type="NCBI Taxonomy" id="3080828"/>
    <lineage>
        <taxon>Bacteria</taxon>
        <taxon>Pseudomonadati</taxon>
        <taxon>Pseudomonadota</taxon>
        <taxon>Alphaproteobacteria</taxon>
        <taxon>Hyphomicrobiales</taxon>
        <taxon>Beijerinckiaceae</taxon>
        <taxon>Methylocapsa</taxon>
    </lineage>
</organism>
<sequence>MQVKVPKLDIQQAGLTTISVGEVSIGPITVGDLVLNNTDFSLSAAQGVLQNVSVTVTLQISVEWHVHVGLPDGIPDIDVGDTYDLGSFSFSMPVGNIVIPGLNNVHINIPSLTAQNLSVSANPLSLQLHNTTADQIQAQDTALPSAGFTIAGLTINSVQGETISVPAAKIDTATIRHVHGDPVKIPAFNLSGLQLPTAQIPQLSSSAPLDIPANLPSRSVGFDAGILRLSIKITPSALSHIDHLEITGANASATVGQVVLHNVVLPYDALNLTLSQIGINTIEIPEFTVS</sequence>